<dbReference type="Proteomes" id="UP001595818">
    <property type="component" value="Unassembled WGS sequence"/>
</dbReference>
<evidence type="ECO:0000313" key="1">
    <source>
        <dbReference type="EMBL" id="MFC4874168.1"/>
    </source>
</evidence>
<dbReference type="EMBL" id="JBHSJJ010000016">
    <property type="protein sequence ID" value="MFC4874168.1"/>
    <property type="molecule type" value="Genomic_DNA"/>
</dbReference>
<dbReference type="Gene3D" id="3.40.140.10">
    <property type="entry name" value="Cytidine Deaminase, domain 2"/>
    <property type="match status" value="1"/>
</dbReference>
<dbReference type="RefSeq" id="WP_377067760.1">
    <property type="nucleotide sequence ID" value="NZ_JBHSJJ010000016.1"/>
</dbReference>
<dbReference type="SUPFAM" id="SSF102712">
    <property type="entry name" value="JAB1/MPN domain"/>
    <property type="match status" value="1"/>
</dbReference>
<protein>
    <recommendedName>
        <fullName evidence="3">JAB domain-containing protein</fullName>
    </recommendedName>
</protein>
<keyword evidence="2" id="KW-1185">Reference proteome</keyword>
<sequence length="196" mass="22480">MEGWLNFFRFFEHQSVTPVDDLIYSVHSGVIKITDLVLKQYGQLPHEGLVFWAGNISENIFNITHVIAPETESSEGRVTVPHSSIYHVVKALSNNKVIHIGQIHTHPGNWVDHSRGDDEWAPFKRPGLISLVVPNYCSSGMLPLKKNGIHRYQENQFIGLSNKYIRRHFIVVEGEAHFTDLRDKENIRWKQLSGTD</sequence>
<evidence type="ECO:0000313" key="2">
    <source>
        <dbReference type="Proteomes" id="UP001595818"/>
    </source>
</evidence>
<reference evidence="2" key="1">
    <citation type="journal article" date="2019" name="Int. J. Syst. Evol. Microbiol.">
        <title>The Global Catalogue of Microorganisms (GCM) 10K type strain sequencing project: providing services to taxonomists for standard genome sequencing and annotation.</title>
        <authorList>
            <consortium name="The Broad Institute Genomics Platform"/>
            <consortium name="The Broad Institute Genome Sequencing Center for Infectious Disease"/>
            <person name="Wu L."/>
            <person name="Ma J."/>
        </authorList>
    </citation>
    <scope>NUCLEOTIDE SEQUENCE [LARGE SCALE GENOMIC DNA]</scope>
    <source>
        <strain evidence="2">CGMCC 4.7466</strain>
    </source>
</reference>
<proteinExistence type="predicted"/>
<accession>A0ABV9T6E2</accession>
<evidence type="ECO:0008006" key="3">
    <source>
        <dbReference type="Google" id="ProtNLM"/>
    </source>
</evidence>
<organism evidence="1 2">
    <name type="scientific">Negadavirga shengliensis</name>
    <dbReference type="NCBI Taxonomy" id="1389218"/>
    <lineage>
        <taxon>Bacteria</taxon>
        <taxon>Pseudomonadati</taxon>
        <taxon>Bacteroidota</taxon>
        <taxon>Cytophagia</taxon>
        <taxon>Cytophagales</taxon>
        <taxon>Cyclobacteriaceae</taxon>
        <taxon>Negadavirga</taxon>
    </lineage>
</organism>
<comment type="caution">
    <text evidence="1">The sequence shown here is derived from an EMBL/GenBank/DDBJ whole genome shotgun (WGS) entry which is preliminary data.</text>
</comment>
<gene>
    <name evidence="1" type="ORF">ACFPFU_20860</name>
</gene>
<name>A0ABV9T6E2_9BACT</name>